<dbReference type="InterPro" id="IPR003615">
    <property type="entry name" value="HNH_nuc"/>
</dbReference>
<evidence type="ECO:0000259" key="2">
    <source>
        <dbReference type="Pfam" id="PF13391"/>
    </source>
</evidence>
<evidence type="ECO:0000256" key="1">
    <source>
        <dbReference type="SAM" id="MobiDB-lite"/>
    </source>
</evidence>
<evidence type="ECO:0000259" key="3">
    <source>
        <dbReference type="Pfam" id="PF26345"/>
    </source>
</evidence>
<protein>
    <submittedName>
        <fullName evidence="4">HNH endonuclease</fullName>
    </submittedName>
</protein>
<dbReference type="Pfam" id="PF26345">
    <property type="entry name" value="ScoMcrA_N"/>
    <property type="match status" value="1"/>
</dbReference>
<dbReference type="Proteomes" id="UP000309128">
    <property type="component" value="Unassembled WGS sequence"/>
</dbReference>
<accession>A0A5S4F4G3</accession>
<dbReference type="EMBL" id="VCKY01000176">
    <property type="protein sequence ID" value="TMR10808.1"/>
    <property type="molecule type" value="Genomic_DNA"/>
</dbReference>
<dbReference type="InterPro" id="IPR058807">
    <property type="entry name" value="ScoMcrA_N"/>
</dbReference>
<evidence type="ECO:0000313" key="5">
    <source>
        <dbReference type="Proteomes" id="UP000309128"/>
    </source>
</evidence>
<organism evidence="4 5">
    <name type="scientific">Nonomuraea turkmeniaca</name>
    <dbReference type="NCBI Taxonomy" id="103838"/>
    <lineage>
        <taxon>Bacteria</taxon>
        <taxon>Bacillati</taxon>
        <taxon>Actinomycetota</taxon>
        <taxon>Actinomycetes</taxon>
        <taxon>Streptosporangiales</taxon>
        <taxon>Streptosporangiaceae</taxon>
        <taxon>Nonomuraea</taxon>
    </lineage>
</organism>
<evidence type="ECO:0000313" key="4">
    <source>
        <dbReference type="EMBL" id="TMR10808.1"/>
    </source>
</evidence>
<keyword evidence="5" id="KW-1185">Reference proteome</keyword>
<feature type="domain" description="ScoMcrA-like N-terminal head" evidence="3">
    <location>
        <begin position="67"/>
        <end position="151"/>
    </location>
</feature>
<feature type="region of interest" description="Disordered" evidence="1">
    <location>
        <begin position="1"/>
        <end position="42"/>
    </location>
</feature>
<sequence length="452" mass="50394">MYRRPRSNLEYADRRNPQRRRRGLERHVPRSRRRHSTASGAKLSVQSLTLPCREEEAEVAVGGLADLTDPDAVLKAASEYDQVGRHEFLTQYQFGEARQYFLRLNGRLYDAKAVVGVAYGYQTSQGALSNDQLSGGVAAANRALERLGFEVINSHPTNTAAELQWRLAVWSHLRAISTALSTVVVRPAELHAFGAYGGAQGVWVDAKRTKQLHQDGIAVSVLHTGRHYPDDLSNDGILYHYPDTNRPPGRDESEVKGLKAASELQMPVFVITQPTATMREVRLGWIEGWEDKSKLFSIAFSDTPPPPAQVEAPSLDEPFDLMRPPRKASTRKVPQRPNQRMFKLRVFRRYGPRCPLSGVSVPELLEAAHIVGYAKGGSDDPRNGLPLNVAVHRAFDAGLFAINPDTLEVETRPSGPDADALGIRYPAGLKDLPMHPHHDALLWAYERWQAQR</sequence>
<feature type="compositionally biased region" description="Basic residues" evidence="1">
    <location>
        <begin position="17"/>
        <end position="36"/>
    </location>
</feature>
<name>A0A5S4F4G3_9ACTN</name>
<dbReference type="OrthoDB" id="4464809at2"/>
<dbReference type="AlphaFoldDB" id="A0A5S4F4G3"/>
<dbReference type="Pfam" id="PF13391">
    <property type="entry name" value="HNH_2"/>
    <property type="match status" value="1"/>
</dbReference>
<gene>
    <name evidence="4" type="ORF">ETD86_37985</name>
</gene>
<dbReference type="GO" id="GO:0004519">
    <property type="term" value="F:endonuclease activity"/>
    <property type="evidence" value="ECO:0007669"/>
    <property type="project" value="UniProtKB-KW"/>
</dbReference>
<keyword evidence="4" id="KW-0540">Nuclease</keyword>
<keyword evidence="4" id="KW-0255">Endonuclease</keyword>
<feature type="domain" description="HNH nuclease" evidence="2">
    <location>
        <begin position="354"/>
        <end position="403"/>
    </location>
</feature>
<reference evidence="4 5" key="1">
    <citation type="submission" date="2019-05" db="EMBL/GenBank/DDBJ databases">
        <title>Draft genome sequence of Nonomuraea turkmeniaca DSM 43926.</title>
        <authorList>
            <person name="Saricaoglu S."/>
            <person name="Isik K."/>
        </authorList>
    </citation>
    <scope>NUCLEOTIDE SEQUENCE [LARGE SCALE GENOMIC DNA]</scope>
    <source>
        <strain evidence="4 5">DSM 43926</strain>
    </source>
</reference>
<feature type="region of interest" description="Disordered" evidence="1">
    <location>
        <begin position="306"/>
        <end position="335"/>
    </location>
</feature>
<feature type="compositionally biased region" description="Basic residues" evidence="1">
    <location>
        <begin position="324"/>
        <end position="334"/>
    </location>
</feature>
<comment type="caution">
    <text evidence="4">The sequence shown here is derived from an EMBL/GenBank/DDBJ whole genome shotgun (WGS) entry which is preliminary data.</text>
</comment>
<proteinExistence type="predicted"/>
<keyword evidence="4" id="KW-0378">Hydrolase</keyword>